<feature type="non-terminal residue" evidence="2">
    <location>
        <position position="74"/>
    </location>
</feature>
<sequence length="74" mass="8071">DALAARAKRRPQERVGRLTPFPSRSWKKGTATGERAKQTIPVDDWALSNAALGRATRGRDGFRRKGIWGKGGGP</sequence>
<feature type="non-terminal residue" evidence="2">
    <location>
        <position position="1"/>
    </location>
</feature>
<proteinExistence type="predicted"/>
<evidence type="ECO:0000313" key="2">
    <source>
        <dbReference type="EMBL" id="JAC63592.1"/>
    </source>
</evidence>
<organism evidence="2">
    <name type="scientific">Tetraselmis sp. GSL018</name>
    <dbReference type="NCBI Taxonomy" id="582737"/>
    <lineage>
        <taxon>Eukaryota</taxon>
        <taxon>Viridiplantae</taxon>
        <taxon>Chlorophyta</taxon>
        <taxon>core chlorophytes</taxon>
        <taxon>Chlorodendrophyceae</taxon>
        <taxon>Chlorodendrales</taxon>
        <taxon>Chlorodendraceae</taxon>
        <taxon>Tetraselmis</taxon>
    </lineage>
</organism>
<accession>A0A061QSG4</accession>
<evidence type="ECO:0000256" key="1">
    <source>
        <dbReference type="SAM" id="MobiDB-lite"/>
    </source>
</evidence>
<reference evidence="2" key="1">
    <citation type="submission" date="2014-05" db="EMBL/GenBank/DDBJ databases">
        <title>The transcriptome of the halophilic microalga Tetraselmis sp. GSL018 isolated from the Great Salt Lake, Utah.</title>
        <authorList>
            <person name="Jinkerson R.E."/>
            <person name="D'Adamo S."/>
            <person name="Posewitz M.C."/>
        </authorList>
    </citation>
    <scope>NUCLEOTIDE SEQUENCE</scope>
    <source>
        <strain evidence="2">GSL018</strain>
    </source>
</reference>
<dbReference type="EMBL" id="GBEZ01023286">
    <property type="protein sequence ID" value="JAC63592.1"/>
    <property type="molecule type" value="Transcribed_RNA"/>
</dbReference>
<protein>
    <submittedName>
        <fullName evidence="2">Uncharacterized protein</fullName>
    </submittedName>
</protein>
<name>A0A061QSG4_9CHLO</name>
<feature type="region of interest" description="Disordered" evidence="1">
    <location>
        <begin position="1"/>
        <end position="36"/>
    </location>
</feature>
<dbReference type="AlphaFoldDB" id="A0A061QSG4"/>
<gene>
    <name evidence="2" type="ORF">TSPGSL018_20267</name>
</gene>